<dbReference type="AlphaFoldDB" id="A0A1Z5HTY4"/>
<evidence type="ECO:0000256" key="4">
    <source>
        <dbReference type="ARBA" id="ARBA00023054"/>
    </source>
</evidence>
<comment type="similarity">
    <text evidence="1 9 10">Belongs to the GreA/GreB family.</text>
</comment>
<keyword evidence="4 9" id="KW-0175">Coiled coil</keyword>
<feature type="domain" description="Transcription elongation factor GreA/GreB N-terminal" evidence="12">
    <location>
        <begin position="6"/>
        <end position="76"/>
    </location>
</feature>
<comment type="caution">
    <text evidence="13">The sequence shown here is derived from an EMBL/GenBank/DDBJ whole genome shotgun (WGS) entry which is preliminary data.</text>
</comment>
<keyword evidence="6 9" id="KW-0804">Transcription</keyword>
<dbReference type="Gene3D" id="3.10.50.30">
    <property type="entry name" value="Transcription elongation factor, GreA/GreB, C-terminal domain"/>
    <property type="match status" value="1"/>
</dbReference>
<dbReference type="Gene3D" id="1.10.287.180">
    <property type="entry name" value="Transcription elongation factor, GreA/GreB, N-terminal domain"/>
    <property type="match status" value="1"/>
</dbReference>
<dbReference type="Pfam" id="PF01272">
    <property type="entry name" value="GreA_GreB"/>
    <property type="match status" value="1"/>
</dbReference>
<evidence type="ECO:0000256" key="1">
    <source>
        <dbReference type="ARBA" id="ARBA00008213"/>
    </source>
</evidence>
<proteinExistence type="inferred from homology"/>
<evidence type="ECO:0000256" key="5">
    <source>
        <dbReference type="ARBA" id="ARBA00023125"/>
    </source>
</evidence>
<dbReference type="InterPro" id="IPR006359">
    <property type="entry name" value="Tscrpt_elong_fac_GreA"/>
</dbReference>
<evidence type="ECO:0000256" key="8">
    <source>
        <dbReference type="ARBA" id="ARBA00030776"/>
    </source>
</evidence>
<dbReference type="SUPFAM" id="SSF46557">
    <property type="entry name" value="GreA transcript cleavage protein, N-terminal domain"/>
    <property type="match status" value="1"/>
</dbReference>
<dbReference type="FunFam" id="1.10.287.180:FF:000001">
    <property type="entry name" value="Transcription elongation factor GreA"/>
    <property type="match status" value="1"/>
</dbReference>
<dbReference type="PANTHER" id="PTHR30437">
    <property type="entry name" value="TRANSCRIPTION ELONGATION FACTOR GREA"/>
    <property type="match status" value="1"/>
</dbReference>
<dbReference type="Pfam" id="PF03449">
    <property type="entry name" value="GreA_GreB_N"/>
    <property type="match status" value="1"/>
</dbReference>
<evidence type="ECO:0000256" key="7">
    <source>
        <dbReference type="ARBA" id="ARBA00024916"/>
    </source>
</evidence>
<evidence type="ECO:0000259" key="11">
    <source>
        <dbReference type="Pfam" id="PF01272"/>
    </source>
</evidence>
<dbReference type="Proteomes" id="UP000197032">
    <property type="component" value="Unassembled WGS sequence"/>
</dbReference>
<dbReference type="HAMAP" id="MF_00105">
    <property type="entry name" value="GreA_GreB"/>
    <property type="match status" value="1"/>
</dbReference>
<evidence type="ECO:0000256" key="6">
    <source>
        <dbReference type="ARBA" id="ARBA00023163"/>
    </source>
</evidence>
<dbReference type="FunFam" id="3.10.50.30:FF:000001">
    <property type="entry name" value="Transcription elongation factor GreA"/>
    <property type="match status" value="1"/>
</dbReference>
<evidence type="ECO:0000313" key="13">
    <source>
        <dbReference type="EMBL" id="GAW92878.1"/>
    </source>
</evidence>
<dbReference type="InterPro" id="IPR023459">
    <property type="entry name" value="Tscrpt_elong_fac_GreA/B_fam"/>
</dbReference>
<organism evidence="13 14">
    <name type="scientific">Calderihabitans maritimus</name>
    <dbReference type="NCBI Taxonomy" id="1246530"/>
    <lineage>
        <taxon>Bacteria</taxon>
        <taxon>Bacillati</taxon>
        <taxon>Bacillota</taxon>
        <taxon>Clostridia</taxon>
        <taxon>Neomoorellales</taxon>
        <taxon>Calderihabitantaceae</taxon>
        <taxon>Calderihabitans</taxon>
    </lineage>
</organism>
<evidence type="ECO:0000256" key="10">
    <source>
        <dbReference type="RuleBase" id="RU000556"/>
    </source>
</evidence>
<dbReference type="InterPro" id="IPR022691">
    <property type="entry name" value="Tscrpt_elong_fac_GreA/B_N"/>
</dbReference>
<dbReference type="NCBIfam" id="TIGR01462">
    <property type="entry name" value="greA"/>
    <property type="match status" value="1"/>
</dbReference>
<dbReference type="GO" id="GO:0032784">
    <property type="term" value="P:regulation of DNA-templated transcription elongation"/>
    <property type="evidence" value="ECO:0007669"/>
    <property type="project" value="UniProtKB-UniRule"/>
</dbReference>
<reference evidence="14" key="1">
    <citation type="journal article" date="2017" name="Appl. Environ. Microbiol.">
        <title>Genomic analysis of Calderihabitans maritimus KKC1, a thermophilic hydrogenogenic carboxydotrophic bacterium isolated from marine sediment.</title>
        <authorList>
            <person name="Omae K."/>
            <person name="Yoneda Y."/>
            <person name="Fukuyama Y."/>
            <person name="Yoshida T."/>
            <person name="Sako Y."/>
        </authorList>
    </citation>
    <scope>NUCLEOTIDE SEQUENCE [LARGE SCALE GENOMIC DNA]</scope>
    <source>
        <strain evidence="14">KKC1</strain>
    </source>
</reference>
<evidence type="ECO:0000256" key="2">
    <source>
        <dbReference type="ARBA" id="ARBA00013729"/>
    </source>
</evidence>
<dbReference type="GO" id="GO:0070063">
    <property type="term" value="F:RNA polymerase binding"/>
    <property type="evidence" value="ECO:0007669"/>
    <property type="project" value="InterPro"/>
</dbReference>
<keyword evidence="5 9" id="KW-0238">DNA-binding</keyword>
<keyword evidence="3 9" id="KW-0805">Transcription regulation</keyword>
<feature type="domain" description="Transcription elongation factor GreA/GreB C-terminal" evidence="11">
    <location>
        <begin position="83"/>
        <end position="157"/>
    </location>
</feature>
<dbReference type="SUPFAM" id="SSF54534">
    <property type="entry name" value="FKBP-like"/>
    <property type="match status" value="1"/>
</dbReference>
<dbReference type="InterPro" id="IPR001437">
    <property type="entry name" value="Tscrpt_elong_fac_GreA/B_C"/>
</dbReference>
<dbReference type="InterPro" id="IPR018151">
    <property type="entry name" value="TF_GreA/GreB_CS"/>
</dbReference>
<protein>
    <recommendedName>
        <fullName evidence="2 9">Transcription elongation factor GreA</fullName>
    </recommendedName>
    <alternativeName>
        <fullName evidence="8 9">Transcript cleavage factor GreA</fullName>
    </alternativeName>
</protein>
<dbReference type="EMBL" id="BDGJ01000105">
    <property type="protein sequence ID" value="GAW92878.1"/>
    <property type="molecule type" value="Genomic_DNA"/>
</dbReference>
<dbReference type="RefSeq" id="WP_088554138.1">
    <property type="nucleotide sequence ID" value="NZ_BDGJ01000105.1"/>
</dbReference>
<dbReference type="InterPro" id="IPR036805">
    <property type="entry name" value="Tscrpt_elong_fac_GreA/B_N_sf"/>
</dbReference>
<dbReference type="InterPro" id="IPR028624">
    <property type="entry name" value="Tscrpt_elong_fac_GreA/B"/>
</dbReference>
<keyword evidence="13" id="KW-0648">Protein biosynthesis</keyword>
<evidence type="ECO:0000313" key="14">
    <source>
        <dbReference type="Proteomes" id="UP000197032"/>
    </source>
</evidence>
<dbReference type="OrthoDB" id="9808774at2"/>
<evidence type="ECO:0000256" key="9">
    <source>
        <dbReference type="HAMAP-Rule" id="MF_00105"/>
    </source>
</evidence>
<dbReference type="NCBIfam" id="NF001263">
    <property type="entry name" value="PRK00226.1-4"/>
    <property type="match status" value="1"/>
</dbReference>
<sequence>MPEREIILTLDGLKKLEKELEILKTIKRKEVAERIKEAIEFGDLSENSEYEDAKNEQAFIEGRIIALEKKLRQARIIDETDVTTDAVTIGCRVRLKDLDSGDELEYSIVGSVEADPAENKISNESPVGKALMGQRVGSVVEVSAPIGLLRFQIMDIQK</sequence>
<gene>
    <name evidence="9" type="primary">greA</name>
    <name evidence="13" type="ORF">KKC1_20250</name>
</gene>
<evidence type="ECO:0000256" key="3">
    <source>
        <dbReference type="ARBA" id="ARBA00023015"/>
    </source>
</evidence>
<dbReference type="PANTHER" id="PTHR30437:SF4">
    <property type="entry name" value="TRANSCRIPTION ELONGATION FACTOR GREA"/>
    <property type="match status" value="1"/>
</dbReference>
<name>A0A1Z5HTY4_9FIRM</name>
<evidence type="ECO:0000259" key="12">
    <source>
        <dbReference type="Pfam" id="PF03449"/>
    </source>
</evidence>
<dbReference type="PIRSF" id="PIRSF006092">
    <property type="entry name" value="GreA_GreB"/>
    <property type="match status" value="1"/>
</dbReference>
<comment type="function">
    <text evidence="7 9 10">Necessary for efficient RNA polymerase transcription elongation past template-encoded arresting sites. The arresting sites in DNA have the property of trapping a certain fraction of elongating RNA polymerases that pass through, resulting in locked ternary complexes. Cleavage of the nascent transcript by cleavage factors such as GreA or GreB allows the resumption of elongation from the new 3'terminus. GreA releases sequences of 2 to 3 nucleotides.</text>
</comment>
<feature type="coiled-coil region" evidence="9">
    <location>
        <begin position="13"/>
        <end position="70"/>
    </location>
</feature>
<dbReference type="PROSITE" id="PS00829">
    <property type="entry name" value="GREAB_1"/>
    <property type="match status" value="1"/>
</dbReference>
<keyword evidence="14" id="KW-1185">Reference proteome</keyword>
<dbReference type="GO" id="GO:0003677">
    <property type="term" value="F:DNA binding"/>
    <property type="evidence" value="ECO:0007669"/>
    <property type="project" value="UniProtKB-UniRule"/>
</dbReference>
<dbReference type="GO" id="GO:0003746">
    <property type="term" value="F:translation elongation factor activity"/>
    <property type="evidence" value="ECO:0007669"/>
    <property type="project" value="UniProtKB-KW"/>
</dbReference>
<accession>A0A1Z5HTY4</accession>
<dbReference type="GO" id="GO:0006354">
    <property type="term" value="P:DNA-templated transcription elongation"/>
    <property type="evidence" value="ECO:0007669"/>
    <property type="project" value="TreeGrafter"/>
</dbReference>
<dbReference type="InterPro" id="IPR036953">
    <property type="entry name" value="GreA/GreB_C_sf"/>
</dbReference>
<keyword evidence="13" id="KW-0251">Elongation factor</keyword>